<organism evidence="1">
    <name type="scientific">Actinobacillus pleuropneumoniae</name>
    <name type="common">Haemophilus pleuropneumoniae</name>
    <dbReference type="NCBI Taxonomy" id="715"/>
    <lineage>
        <taxon>Bacteria</taxon>
        <taxon>Pseudomonadati</taxon>
        <taxon>Pseudomonadota</taxon>
        <taxon>Gammaproteobacteria</taxon>
        <taxon>Pasteurellales</taxon>
        <taxon>Pasteurellaceae</taxon>
        <taxon>Actinobacillus</taxon>
    </lineage>
</organism>
<geneLocation type="plasmid" evidence="1">
    <name>p780</name>
</geneLocation>
<evidence type="ECO:0000313" key="1">
    <source>
        <dbReference type="EMBL" id="AXF94986.1"/>
    </source>
</evidence>
<name>A0A3G1RQ88_ACTPL</name>
<dbReference type="EMBL" id="MH457196">
    <property type="protein sequence ID" value="AXF94986.1"/>
    <property type="molecule type" value="Genomic_DNA"/>
</dbReference>
<reference evidence="1" key="1">
    <citation type="journal article" date="2018" name="Front. Microbiol.">
        <title>Evidence of Illegitimate Recombination Between Two Pasteurellaceae Plasmids Resulting in a Novel Multi-Resistance Replicon, pM3362MDR, in Actinobacillus pleuropneumoniae.</title>
        <authorList>
            <person name="Li Y."/>
            <person name="da Silva G.C."/>
            <person name="Li Y."/>
            <person name="Rossi C.C."/>
            <person name="Fernandez Crespo R."/>
            <person name="Williamson S.M."/>
            <person name="Langford P.R."/>
            <person name="Bazzolli D.M."/>
            <person name="Bosse J.T."/>
        </authorList>
    </citation>
    <scope>NUCLEOTIDE SEQUENCE</scope>
    <source>
        <strain evidence="1">MV780</strain>
        <plasmid evidence="1">p780</plasmid>
    </source>
</reference>
<protein>
    <submittedName>
        <fullName evidence="1">Uncharacterized protein</fullName>
    </submittedName>
</protein>
<dbReference type="AlphaFoldDB" id="A0A3G1RQ88"/>
<keyword evidence="1" id="KW-0614">Plasmid</keyword>
<proteinExistence type="predicted"/>
<accession>A0A3G1RQ88</accession>
<sequence length="90" mass="10504">MNCEFKLIYCILKIRKVKMATIVQKDVLIEAIAQVQGHLLRSLPSSDSMNDDELFLCELREKIYNTHHDKLDYESLLVDIVKIKNKSCYS</sequence>